<dbReference type="OrthoDB" id="9758243at2"/>
<dbReference type="InterPro" id="IPR040980">
    <property type="entry name" value="SWI2_SNF2"/>
</dbReference>
<comment type="function">
    <text evidence="11">Subunit R is required for both nuclease and ATPase activities, but not for modification.</text>
</comment>
<accession>A0A1I0MXC2</accession>
<keyword evidence="9 11" id="KW-0067">ATP-binding</keyword>
<dbReference type="InterPro" id="IPR027417">
    <property type="entry name" value="P-loop_NTPase"/>
</dbReference>
<dbReference type="InterPro" id="IPR014001">
    <property type="entry name" value="Helicase_ATP-bd"/>
</dbReference>
<evidence type="ECO:0000256" key="7">
    <source>
        <dbReference type="ARBA" id="ARBA00022759"/>
    </source>
</evidence>
<evidence type="ECO:0000259" key="12">
    <source>
        <dbReference type="PROSITE" id="PS51192"/>
    </source>
</evidence>
<dbReference type="EC" id="3.1.21.3" evidence="11"/>
<dbReference type="PROSITE" id="PS51192">
    <property type="entry name" value="HELICASE_ATP_BIND_1"/>
    <property type="match status" value="1"/>
</dbReference>
<evidence type="ECO:0000256" key="8">
    <source>
        <dbReference type="ARBA" id="ARBA00022801"/>
    </source>
</evidence>
<dbReference type="STRING" id="99656.SAMN05421659_102225"/>
<comment type="subunit">
    <text evidence="3 11">The type I restriction/modification system is composed of three polypeptides R, M and S.</text>
</comment>
<evidence type="ECO:0000256" key="5">
    <source>
        <dbReference type="ARBA" id="ARBA00022741"/>
    </source>
</evidence>
<organism evidence="13 14">
    <name type="scientific">[Clostridium] fimetarium</name>
    <dbReference type="NCBI Taxonomy" id="99656"/>
    <lineage>
        <taxon>Bacteria</taxon>
        <taxon>Bacillati</taxon>
        <taxon>Bacillota</taxon>
        <taxon>Clostridia</taxon>
        <taxon>Lachnospirales</taxon>
        <taxon>Lachnospiraceae</taxon>
    </lineage>
</organism>
<feature type="domain" description="Helicase ATP-binding" evidence="12">
    <location>
        <begin position="300"/>
        <end position="482"/>
    </location>
</feature>
<dbReference type="SUPFAM" id="SSF52540">
    <property type="entry name" value="P-loop containing nucleoside triphosphate hydrolases"/>
    <property type="match status" value="2"/>
</dbReference>
<dbReference type="RefSeq" id="WP_092450630.1">
    <property type="nucleotide sequence ID" value="NZ_FOJI01000002.1"/>
</dbReference>
<evidence type="ECO:0000256" key="9">
    <source>
        <dbReference type="ARBA" id="ARBA00022840"/>
    </source>
</evidence>
<protein>
    <recommendedName>
        <fullName evidence="11">Type I restriction enzyme endonuclease subunit</fullName>
        <shortName evidence="11">R protein</shortName>
        <ecNumber evidence="11">3.1.21.3</ecNumber>
    </recommendedName>
    <alternativeName>
        <fullName evidence="11">Type-1 restriction enzyme R protein</fullName>
    </alternativeName>
</protein>
<dbReference type="InterPro" id="IPR007409">
    <property type="entry name" value="Restrct_endonuc_type1_HsdR_N"/>
</dbReference>
<dbReference type="Pfam" id="PF22679">
    <property type="entry name" value="T1R_D3-like"/>
    <property type="match status" value="1"/>
</dbReference>
<reference evidence="13 14" key="1">
    <citation type="submission" date="2016-10" db="EMBL/GenBank/DDBJ databases">
        <authorList>
            <person name="de Groot N.N."/>
        </authorList>
    </citation>
    <scope>NUCLEOTIDE SEQUENCE [LARGE SCALE GENOMIC DNA]</scope>
    <source>
        <strain evidence="13 14">DSM 9179</strain>
    </source>
</reference>
<dbReference type="Gene3D" id="3.90.1570.50">
    <property type="match status" value="1"/>
</dbReference>
<dbReference type="GO" id="GO:0009307">
    <property type="term" value="P:DNA restriction-modification system"/>
    <property type="evidence" value="ECO:0007669"/>
    <property type="project" value="UniProtKB-KW"/>
</dbReference>
<dbReference type="PANTHER" id="PTHR30195:SF15">
    <property type="entry name" value="TYPE I RESTRICTION ENZYME HINDI ENDONUCLEASE SUBUNIT"/>
    <property type="match status" value="1"/>
</dbReference>
<dbReference type="NCBIfam" id="TIGR00348">
    <property type="entry name" value="hsdR"/>
    <property type="match status" value="1"/>
</dbReference>
<evidence type="ECO:0000256" key="11">
    <source>
        <dbReference type="RuleBase" id="RU364115"/>
    </source>
</evidence>
<gene>
    <name evidence="13" type="ORF">SAMN05421659_102225</name>
</gene>
<dbReference type="Pfam" id="PF04313">
    <property type="entry name" value="HSDR_N"/>
    <property type="match status" value="1"/>
</dbReference>
<evidence type="ECO:0000256" key="6">
    <source>
        <dbReference type="ARBA" id="ARBA00022747"/>
    </source>
</evidence>
<dbReference type="Pfam" id="PF11867">
    <property type="entry name" value="T1RH-like_C"/>
    <property type="match status" value="1"/>
</dbReference>
<dbReference type="Proteomes" id="UP000199701">
    <property type="component" value="Unassembled WGS sequence"/>
</dbReference>
<comment type="catalytic activity">
    <reaction evidence="1 11">
        <text>Endonucleolytic cleavage of DNA to give random double-stranded fragments with terminal 5'-phosphates, ATP is simultaneously hydrolyzed.</text>
        <dbReference type="EC" id="3.1.21.3"/>
    </reaction>
</comment>
<dbReference type="GO" id="GO:0005524">
    <property type="term" value="F:ATP binding"/>
    <property type="evidence" value="ECO:0007669"/>
    <property type="project" value="UniProtKB-KW"/>
</dbReference>
<dbReference type="CDD" id="cd18030">
    <property type="entry name" value="DEXHc_RE_I_HsdR"/>
    <property type="match status" value="1"/>
</dbReference>
<dbReference type="Gene3D" id="3.40.50.300">
    <property type="entry name" value="P-loop containing nucleotide triphosphate hydrolases"/>
    <property type="match status" value="2"/>
</dbReference>
<dbReference type="InterPro" id="IPR004473">
    <property type="entry name" value="Restrct_endonuc_typeI_HsdR"/>
</dbReference>
<evidence type="ECO:0000256" key="2">
    <source>
        <dbReference type="ARBA" id="ARBA00008598"/>
    </source>
</evidence>
<sequence>MSSKYSLGNEETLVEIPATEYLVNHLGYDYIHGGELTPEAGERESLKDVLLSKRLTKYLKLFNPELNDTSIYAAIKKISDVSGDSLLSKNETVHEIIVNQAAAVSQEGKSLTVKYIDYEHIEYNEFLVVRQLEVRGNQKTCFPDMIIYVNGIPIVVLECKSPFKETSSDIRVGKKDAFDQLQRYMDIRDELIEEGIPRLFYTNFFMGILNKYQAYAGTISSKYEHFLEWKDPYPMNKKDMDDIANNRQNMLLQGMFAKENLFKIMQNFILFEIDGAIKVKKLCRYQQFRAVNKVMDRLLNGKTPLEKGGVIWHTQGSGKSLTMAMLSKMIRRAKGLDDNMIVVVTDRIDLDKQIYKTFTGCFPSGYSEARSNLDKILTRAEKIDELKTLLSSGQPKIIMTTIYKFQTGEDEQEVFEDEDELDIKEQFHYDKEIEVLNNSNKIIVMTDEAHRSQYSNIAANMRHALPNATFIGFTGTPIEKRDINTYRTFGGKIDQYTLKESVADEATVAIVYEGRRQNLHVLSDELEEDFNETFADKSKEEMEAIKKKYATRQAIAEAADRIDAIAVDLLEHYRDNIFINGFKAQIVCVSRIACVKYYNALKRHMKEIMGEELEVAVIFSGGNNDIPILKVHHKTKQEQDAIISRYKSPIEKDKLCFIIVKDMLLTGFDAPIEQVMYLDRSLKEHNLLQAIARVNRTYVKETKERDDLGNPLIQKKSYGFIVDYYGITNHLTEALKVFDENDIDIDDQMKSIKKMYEQLQNYKRSALSIFAGVDQNNLDELMNILEPENKRAEFEVAFKRYAIVVDALMPNYVDKDDIDVLKWLAYIRAAAKARFEPTQTLDIADCGGKVRALISEHLKAKGVYGWIHPVTLFENDFDSKMASLGGAKAQASAMEHIIIRTISVKMGTNPVRYQSLLEKLQSIIDETVNNWEDRKTLLEEFIKRELDEGKDDDVEKYGLKDTNELAVFDAIKNFYEEGSEDLLLMDEMKDMTYDIINVVKESMVVGFNDNPARQQDMTQKLSELLYTKYFSEFGVDKIDRMVRYFVELAKINKYD</sequence>
<name>A0A1I0MXC2_9FIRM</name>
<keyword evidence="10 11" id="KW-0238">DNA-binding</keyword>
<keyword evidence="7" id="KW-0255">Endonuclease</keyword>
<dbReference type="EMBL" id="FOJI01000002">
    <property type="protein sequence ID" value="SEV93413.1"/>
    <property type="molecule type" value="Genomic_DNA"/>
</dbReference>
<evidence type="ECO:0000256" key="1">
    <source>
        <dbReference type="ARBA" id="ARBA00000851"/>
    </source>
</evidence>
<dbReference type="InterPro" id="IPR051268">
    <property type="entry name" value="Type-I_R_enzyme_R_subunit"/>
</dbReference>
<keyword evidence="14" id="KW-1185">Reference proteome</keyword>
<dbReference type="Pfam" id="PF18766">
    <property type="entry name" value="SWI2_SNF2"/>
    <property type="match status" value="1"/>
</dbReference>
<evidence type="ECO:0000313" key="14">
    <source>
        <dbReference type="Proteomes" id="UP000199701"/>
    </source>
</evidence>
<comment type="similarity">
    <text evidence="2 11">Belongs to the HsdR family.</text>
</comment>
<dbReference type="GO" id="GO:0003677">
    <property type="term" value="F:DNA binding"/>
    <property type="evidence" value="ECO:0007669"/>
    <property type="project" value="UniProtKB-KW"/>
</dbReference>
<keyword evidence="8 11" id="KW-0378">Hydrolase</keyword>
<dbReference type="SMART" id="SM00487">
    <property type="entry name" value="DEXDc"/>
    <property type="match status" value="1"/>
</dbReference>
<evidence type="ECO:0000256" key="4">
    <source>
        <dbReference type="ARBA" id="ARBA00022722"/>
    </source>
</evidence>
<dbReference type="CDD" id="cd22332">
    <property type="entry name" value="HsdR_N"/>
    <property type="match status" value="1"/>
</dbReference>
<dbReference type="CDD" id="cd18800">
    <property type="entry name" value="SF2_C_EcoR124I-like"/>
    <property type="match status" value="1"/>
</dbReference>
<evidence type="ECO:0000313" key="13">
    <source>
        <dbReference type="EMBL" id="SEV93413.1"/>
    </source>
</evidence>
<keyword evidence="4" id="KW-0540">Nuclease</keyword>
<keyword evidence="6 11" id="KW-0680">Restriction system</keyword>
<proteinExistence type="inferred from homology"/>
<dbReference type="InterPro" id="IPR055180">
    <property type="entry name" value="HsdR_RecA-like_helicase_dom_2"/>
</dbReference>
<dbReference type="PANTHER" id="PTHR30195">
    <property type="entry name" value="TYPE I SITE-SPECIFIC DEOXYRIBONUCLEASE PROTEIN SUBUNIT M AND R"/>
    <property type="match status" value="1"/>
</dbReference>
<dbReference type="AlphaFoldDB" id="A0A1I0MXC2"/>
<keyword evidence="5 11" id="KW-0547">Nucleotide-binding</keyword>
<dbReference type="GO" id="GO:0009035">
    <property type="term" value="F:type I site-specific deoxyribonuclease activity"/>
    <property type="evidence" value="ECO:0007669"/>
    <property type="project" value="UniProtKB-EC"/>
</dbReference>
<evidence type="ECO:0000256" key="3">
    <source>
        <dbReference type="ARBA" id="ARBA00011296"/>
    </source>
</evidence>
<evidence type="ECO:0000256" key="10">
    <source>
        <dbReference type="ARBA" id="ARBA00023125"/>
    </source>
</evidence>
<dbReference type="InterPro" id="IPR021810">
    <property type="entry name" value="T1RH-like_C"/>
</dbReference>